<comment type="caution">
    <text evidence="12">Lacks conserved residue(s) required for the propagation of feature annotation.</text>
</comment>
<keyword evidence="14" id="KW-0548">Nucleotidyltransferase</keyword>
<proteinExistence type="inferred from homology"/>
<dbReference type="InterPro" id="IPR029044">
    <property type="entry name" value="Nucleotide-diphossugar_trans"/>
</dbReference>
<gene>
    <name evidence="12 14" type="primary">mobA</name>
    <name evidence="14" type="ORF">EBQ26_01890</name>
</gene>
<feature type="domain" description="MobA-like NTP transferase" evidence="13">
    <location>
        <begin position="185"/>
        <end position="337"/>
    </location>
</feature>
<evidence type="ECO:0000256" key="5">
    <source>
        <dbReference type="ARBA" id="ARBA00022723"/>
    </source>
</evidence>
<feature type="binding site" evidence="12">
    <location>
        <position position="201"/>
    </location>
    <ligand>
        <name>GTP</name>
        <dbReference type="ChEBI" id="CHEBI:37565"/>
    </ligand>
</feature>
<comment type="catalytic activity">
    <reaction evidence="11">
        <text>2 [molybdopterin-synthase sulfur-carrier protein]-C-terminal-Gly-aminoethanethioate + cyclic pyranopterin phosphate + H2O = molybdopterin + 2 [molybdopterin-synthase sulfur-carrier protein]-C-terminal Gly-Gly + 2 H(+)</text>
        <dbReference type="Rhea" id="RHEA:26333"/>
        <dbReference type="Rhea" id="RHEA-COMP:12202"/>
        <dbReference type="Rhea" id="RHEA-COMP:19907"/>
        <dbReference type="ChEBI" id="CHEBI:15377"/>
        <dbReference type="ChEBI" id="CHEBI:15378"/>
        <dbReference type="ChEBI" id="CHEBI:58698"/>
        <dbReference type="ChEBI" id="CHEBI:59648"/>
        <dbReference type="ChEBI" id="CHEBI:90778"/>
        <dbReference type="ChEBI" id="CHEBI:232372"/>
        <dbReference type="EC" id="2.8.1.12"/>
    </reaction>
</comment>
<dbReference type="Gene3D" id="3.90.1170.40">
    <property type="entry name" value="Molybdopterin biosynthesis MoaE subunit"/>
    <property type="match status" value="1"/>
</dbReference>
<evidence type="ECO:0000256" key="9">
    <source>
        <dbReference type="ARBA" id="ARBA00023150"/>
    </source>
</evidence>
<dbReference type="GO" id="GO:0030366">
    <property type="term" value="F:molybdopterin synthase activity"/>
    <property type="evidence" value="ECO:0007669"/>
    <property type="project" value="UniProtKB-EC"/>
</dbReference>
<comment type="similarity">
    <text evidence="2">Belongs to the MoaE family.</text>
</comment>
<dbReference type="CDD" id="cd02503">
    <property type="entry name" value="MobA"/>
    <property type="match status" value="1"/>
</dbReference>
<dbReference type="PANTHER" id="PTHR19136:SF81">
    <property type="entry name" value="MOLYBDENUM COFACTOR GUANYLYLTRANSFERASE"/>
    <property type="match status" value="1"/>
</dbReference>
<evidence type="ECO:0000256" key="1">
    <source>
        <dbReference type="ARBA" id="ARBA00005046"/>
    </source>
</evidence>
<reference evidence="14 15" key="1">
    <citation type="submission" date="2018-10" db="EMBL/GenBank/DDBJ databases">
        <title>Comamonadaceae CDC group NO-1 genome sequencing and assembly.</title>
        <authorList>
            <person name="Bernier A.-M."/>
            <person name="Bernard K."/>
        </authorList>
    </citation>
    <scope>NUCLEOTIDE SEQUENCE [LARGE SCALE GENOMIC DNA]</scope>
    <source>
        <strain evidence="14 15">NML970147</strain>
    </source>
</reference>
<dbReference type="UniPathway" id="UPA00344"/>
<dbReference type="Pfam" id="PF12804">
    <property type="entry name" value="NTP_transf_3"/>
    <property type="match status" value="1"/>
</dbReference>
<keyword evidence="6 12" id="KW-0547">Nucleotide-binding</keyword>
<keyword evidence="8 12" id="KW-0342">GTP-binding</keyword>
<dbReference type="GO" id="GO:0061603">
    <property type="term" value="F:molybdenum cofactor guanylyltransferase activity"/>
    <property type="evidence" value="ECO:0007669"/>
    <property type="project" value="UniProtKB-EC"/>
</dbReference>
<evidence type="ECO:0000259" key="13">
    <source>
        <dbReference type="Pfam" id="PF12804"/>
    </source>
</evidence>
<dbReference type="EC" id="2.7.7.77" evidence="12"/>
<dbReference type="HAMAP" id="MF_00316">
    <property type="entry name" value="MobA"/>
    <property type="match status" value="1"/>
</dbReference>
<comment type="similarity">
    <text evidence="12">Belongs to the MobA family.</text>
</comment>
<evidence type="ECO:0000256" key="12">
    <source>
        <dbReference type="HAMAP-Rule" id="MF_00316"/>
    </source>
</evidence>
<comment type="function">
    <text evidence="12">Transfers a GMP moiety from GTP to Mo-molybdopterin (Mo-MPT) cofactor (Moco or molybdenum cofactor) to form Mo-molybdopterin guanine dinucleotide (Mo-MGD) cofactor.</text>
</comment>
<dbReference type="InterPro" id="IPR036563">
    <property type="entry name" value="MoaE_sf"/>
</dbReference>
<evidence type="ECO:0000313" key="14">
    <source>
        <dbReference type="EMBL" id="RMX00663.1"/>
    </source>
</evidence>
<dbReference type="SUPFAM" id="SSF54690">
    <property type="entry name" value="Molybdopterin synthase subunit MoaE"/>
    <property type="match status" value="1"/>
</dbReference>
<evidence type="ECO:0000256" key="11">
    <source>
        <dbReference type="ARBA" id="ARBA00049878"/>
    </source>
</evidence>
<dbReference type="InterPro" id="IPR013482">
    <property type="entry name" value="Molybde_CF_guanTrfase"/>
</dbReference>
<keyword evidence="3 12" id="KW-0963">Cytoplasm</keyword>
<comment type="subunit">
    <text evidence="10">Heterotetramer of 2 MoaD subunits and 2 MoaE subunits. Also stable as homodimer. The enzyme changes between these two forms during catalysis.</text>
</comment>
<evidence type="ECO:0000256" key="6">
    <source>
        <dbReference type="ARBA" id="ARBA00022741"/>
    </source>
</evidence>
<evidence type="ECO:0000313" key="15">
    <source>
        <dbReference type="Proteomes" id="UP000267521"/>
    </source>
</evidence>
<dbReference type="NCBIfam" id="TIGR02665">
    <property type="entry name" value="molyb_mobA"/>
    <property type="match status" value="1"/>
</dbReference>
<comment type="cofactor">
    <cofactor evidence="12">
        <name>Mg(2+)</name>
        <dbReference type="ChEBI" id="CHEBI:18420"/>
    </cofactor>
</comment>
<feature type="binding site" evidence="12">
    <location>
        <position position="247"/>
    </location>
    <ligand>
        <name>GTP</name>
        <dbReference type="ChEBI" id="CHEBI:37565"/>
    </ligand>
</feature>
<feature type="binding site" evidence="12">
    <location>
        <begin position="188"/>
        <end position="190"/>
    </location>
    <ligand>
        <name>GTP</name>
        <dbReference type="ChEBI" id="CHEBI:37565"/>
    </ligand>
</feature>
<evidence type="ECO:0000256" key="8">
    <source>
        <dbReference type="ARBA" id="ARBA00023134"/>
    </source>
</evidence>
<evidence type="ECO:0000256" key="4">
    <source>
        <dbReference type="ARBA" id="ARBA00022679"/>
    </source>
</evidence>
<feature type="binding site" evidence="12">
    <location>
        <position position="280"/>
    </location>
    <ligand>
        <name>GTP</name>
        <dbReference type="ChEBI" id="CHEBI:37565"/>
    </ligand>
</feature>
<accession>A0A3M6QBY7</accession>
<evidence type="ECO:0000256" key="7">
    <source>
        <dbReference type="ARBA" id="ARBA00022842"/>
    </source>
</evidence>
<dbReference type="InterPro" id="IPR025877">
    <property type="entry name" value="MobA-like_NTP_Trfase"/>
</dbReference>
<dbReference type="InterPro" id="IPR003448">
    <property type="entry name" value="Mopterin_biosynth_MoaE"/>
</dbReference>
<dbReference type="CDD" id="cd00756">
    <property type="entry name" value="MoaE"/>
    <property type="match status" value="1"/>
</dbReference>
<dbReference type="GO" id="GO:0005525">
    <property type="term" value="F:GTP binding"/>
    <property type="evidence" value="ECO:0007669"/>
    <property type="project" value="UniProtKB-UniRule"/>
</dbReference>
<keyword evidence="9 12" id="KW-0501">Molybdenum cofactor biosynthesis</keyword>
<comment type="domain">
    <text evidence="12">The N-terminal domain determines nucleotide recognition and specific binding, while the C-terminal domain determines the specific binding to the target protein.</text>
</comment>
<keyword evidence="7 12" id="KW-0460">Magnesium</keyword>
<dbReference type="SUPFAM" id="SSF53448">
    <property type="entry name" value="Nucleotide-diphospho-sugar transferases"/>
    <property type="match status" value="1"/>
</dbReference>
<comment type="subcellular location">
    <subcellularLocation>
        <location evidence="12">Cytoplasm</location>
    </subcellularLocation>
</comment>
<comment type="catalytic activity">
    <reaction evidence="12">
        <text>Mo-molybdopterin + GTP + H(+) = Mo-molybdopterin guanine dinucleotide + diphosphate</text>
        <dbReference type="Rhea" id="RHEA:34243"/>
        <dbReference type="ChEBI" id="CHEBI:15378"/>
        <dbReference type="ChEBI" id="CHEBI:33019"/>
        <dbReference type="ChEBI" id="CHEBI:37565"/>
        <dbReference type="ChEBI" id="CHEBI:71302"/>
        <dbReference type="ChEBI" id="CHEBI:71310"/>
        <dbReference type="EC" id="2.7.7.77"/>
    </reaction>
</comment>
<organism evidence="14 15">
    <name type="scientific">Allofranklinella schreckenbergeri</name>
    <dbReference type="NCBI Taxonomy" id="1076744"/>
    <lineage>
        <taxon>Bacteria</taxon>
        <taxon>Pseudomonadati</taxon>
        <taxon>Pseudomonadota</taxon>
        <taxon>Betaproteobacteria</taxon>
        <taxon>Burkholderiales</taxon>
        <taxon>Comamonadaceae</taxon>
        <taxon>Allofranklinella</taxon>
    </lineage>
</organism>
<protein>
    <recommendedName>
        <fullName evidence="12">Molybdenum cofactor guanylyltransferase</fullName>
        <shortName evidence="12">MoCo guanylyltransferase</shortName>
        <ecNumber evidence="12">2.7.7.77</ecNumber>
    </recommendedName>
    <alternativeName>
        <fullName evidence="12">GTP:molybdopterin guanylyltransferase</fullName>
    </alternativeName>
    <alternativeName>
        <fullName evidence="12">Mo-MPT guanylyltransferase</fullName>
    </alternativeName>
    <alternativeName>
        <fullName evidence="12">Molybdopterin guanylyltransferase</fullName>
    </alternativeName>
    <alternativeName>
        <fullName evidence="12">Molybdopterin-guanine dinucleotide synthase</fullName>
        <shortName evidence="12">MGD synthase</shortName>
    </alternativeName>
</protein>
<comment type="pathway">
    <text evidence="1">Cofactor biosynthesis; molybdopterin biosynthesis.</text>
</comment>
<sequence length="381" mass="40823">MPAQQPLTAPLAPSLAQPFSVRIQTEPLDPAAHRPALPGHASGAEVRFIGKVRNDARNATALSHLVLEHFPGVTESEIERIIALARQRWALQGAHVTHRVGPIAAGEDIVMVTTHSAHRRDAYEANVFIMDYLKTEAPFWKQECFADGSAHWVQAKASDQQAQQRWAQRGDAAPAALLAQRRMGALVLAGGQGSRMGYVNKGLQPLDGRPLVQHVIDALRPQVQALAISANHDLDAYRALGFAVVTDAPEYQGLGPLAGIASATPHLPPDLDAILVVPCDTPRLPADLTHRLAQALFAPGAPPAAMAATASSLHPSILLFRPGLYISLLQHLKAQHASKAGLSLRAWLSAHGCATVHFDDDAAFVNVNDRQALAQLHRAEA</sequence>
<evidence type="ECO:0000256" key="2">
    <source>
        <dbReference type="ARBA" id="ARBA00005426"/>
    </source>
</evidence>
<feature type="binding site" evidence="12">
    <location>
        <position position="280"/>
    </location>
    <ligand>
        <name>Mg(2+)</name>
        <dbReference type="ChEBI" id="CHEBI:18420"/>
    </ligand>
</feature>
<evidence type="ECO:0000256" key="10">
    <source>
        <dbReference type="ARBA" id="ARBA00026066"/>
    </source>
</evidence>
<dbReference type="GO" id="GO:0005737">
    <property type="term" value="C:cytoplasm"/>
    <property type="evidence" value="ECO:0007669"/>
    <property type="project" value="UniProtKB-SubCell"/>
</dbReference>
<comment type="subunit">
    <text evidence="12">Monomer.</text>
</comment>
<keyword evidence="4 12" id="KW-0808">Transferase</keyword>
<dbReference type="Proteomes" id="UP000267521">
    <property type="component" value="Unassembled WGS sequence"/>
</dbReference>
<comment type="caution">
    <text evidence="14">The sequence shown here is derived from an EMBL/GenBank/DDBJ whole genome shotgun (WGS) entry which is preliminary data.</text>
</comment>
<dbReference type="GO" id="GO:1902758">
    <property type="term" value="P:bis(molybdopterin guanine dinucleotide)molybdenum biosynthetic process"/>
    <property type="evidence" value="ECO:0007669"/>
    <property type="project" value="TreeGrafter"/>
</dbReference>
<keyword evidence="5 12" id="KW-0479">Metal-binding</keyword>
<name>A0A3M6QBY7_9BURK</name>
<dbReference type="AlphaFoldDB" id="A0A3M6QBY7"/>
<dbReference type="GO" id="GO:0046872">
    <property type="term" value="F:metal ion binding"/>
    <property type="evidence" value="ECO:0007669"/>
    <property type="project" value="UniProtKB-KW"/>
</dbReference>
<dbReference type="Gene3D" id="3.90.550.10">
    <property type="entry name" value="Spore Coat Polysaccharide Biosynthesis Protein SpsA, Chain A"/>
    <property type="match status" value="1"/>
</dbReference>
<dbReference type="EMBL" id="RDQM01000002">
    <property type="protein sequence ID" value="RMX00663.1"/>
    <property type="molecule type" value="Genomic_DNA"/>
</dbReference>
<dbReference type="PANTHER" id="PTHR19136">
    <property type="entry name" value="MOLYBDENUM COFACTOR GUANYLYLTRANSFERASE"/>
    <property type="match status" value="1"/>
</dbReference>
<evidence type="ECO:0000256" key="3">
    <source>
        <dbReference type="ARBA" id="ARBA00022490"/>
    </source>
</evidence>
<dbReference type="Pfam" id="PF02391">
    <property type="entry name" value="MoaE"/>
    <property type="match status" value="1"/>
</dbReference>